<reference evidence="2 3" key="1">
    <citation type="journal article" date="2019" name="Sci. Rep.">
        <title>Comparative genomics of chytrid fungi reveal insights into the obligate biotrophic and pathogenic lifestyle of Synchytrium endobioticum.</title>
        <authorList>
            <person name="van de Vossenberg B.T.L.H."/>
            <person name="Warris S."/>
            <person name="Nguyen H.D.T."/>
            <person name="van Gent-Pelzer M.P.E."/>
            <person name="Joly D.L."/>
            <person name="van de Geest H.C."/>
            <person name="Bonants P.J.M."/>
            <person name="Smith D.S."/>
            <person name="Levesque C.A."/>
            <person name="van der Lee T.A.J."/>
        </authorList>
    </citation>
    <scope>NUCLEOTIDE SEQUENCE [LARGE SCALE GENOMIC DNA]</scope>
    <source>
        <strain evidence="2 3">CBS 809.83</strain>
    </source>
</reference>
<dbReference type="InterPro" id="IPR033579">
    <property type="entry name" value="TMEM128"/>
</dbReference>
<keyword evidence="3" id="KW-1185">Reference proteome</keyword>
<dbReference type="PANTHER" id="PTHR31134">
    <property type="entry name" value="TRANSMEMBRANE PROTEIN 128"/>
    <property type="match status" value="1"/>
</dbReference>
<dbReference type="Pfam" id="PF20479">
    <property type="entry name" value="TMEM128"/>
    <property type="match status" value="1"/>
</dbReference>
<evidence type="ECO:0000313" key="3">
    <source>
        <dbReference type="Proteomes" id="UP000318582"/>
    </source>
</evidence>
<comment type="caution">
    <text evidence="2">The sequence shown here is derived from an EMBL/GenBank/DDBJ whole genome shotgun (WGS) entry which is preliminary data.</text>
</comment>
<protein>
    <submittedName>
        <fullName evidence="2">Uncharacterized protein</fullName>
    </submittedName>
</protein>
<organism evidence="2 3">
    <name type="scientific">Powellomyces hirtus</name>
    <dbReference type="NCBI Taxonomy" id="109895"/>
    <lineage>
        <taxon>Eukaryota</taxon>
        <taxon>Fungi</taxon>
        <taxon>Fungi incertae sedis</taxon>
        <taxon>Chytridiomycota</taxon>
        <taxon>Chytridiomycota incertae sedis</taxon>
        <taxon>Chytridiomycetes</taxon>
        <taxon>Spizellomycetales</taxon>
        <taxon>Powellomycetaceae</taxon>
        <taxon>Powellomyces</taxon>
    </lineage>
</organism>
<evidence type="ECO:0000313" key="2">
    <source>
        <dbReference type="EMBL" id="TPX58443.1"/>
    </source>
</evidence>
<sequence>MRYAESLAWITLALVVGYFSNLAGALQNYGYGVPFYLLFASLSGFVCVFIYLQFYVPMKTGTQVDLTKWETQAKLPVQIATAFGAIGSVSSCFMLWPAYGFLTPFVVFIFFMGGLSFIGLF</sequence>
<dbReference type="AlphaFoldDB" id="A0A507E2Z7"/>
<keyword evidence="1" id="KW-1133">Transmembrane helix</keyword>
<keyword evidence="1" id="KW-0472">Membrane</keyword>
<proteinExistence type="predicted"/>
<dbReference type="PANTHER" id="PTHR31134:SF1">
    <property type="entry name" value="TRANSMEMBRANE PROTEIN 128"/>
    <property type="match status" value="1"/>
</dbReference>
<evidence type="ECO:0000256" key="1">
    <source>
        <dbReference type="SAM" id="Phobius"/>
    </source>
</evidence>
<gene>
    <name evidence="2" type="ORF">PhCBS80983_g03129</name>
</gene>
<keyword evidence="1" id="KW-0812">Transmembrane</keyword>
<accession>A0A507E2Z7</accession>
<feature type="transmembrane region" description="Helical" evidence="1">
    <location>
        <begin position="77"/>
        <end position="96"/>
    </location>
</feature>
<dbReference type="Proteomes" id="UP000318582">
    <property type="component" value="Unassembled WGS sequence"/>
</dbReference>
<feature type="transmembrane region" description="Helical" evidence="1">
    <location>
        <begin position="102"/>
        <end position="120"/>
    </location>
</feature>
<feature type="transmembrane region" description="Helical" evidence="1">
    <location>
        <begin position="35"/>
        <end position="56"/>
    </location>
</feature>
<name>A0A507E2Z7_9FUNG</name>
<dbReference type="EMBL" id="QEAQ01000036">
    <property type="protein sequence ID" value="TPX58443.1"/>
    <property type="molecule type" value="Genomic_DNA"/>
</dbReference>